<dbReference type="InterPro" id="IPR043504">
    <property type="entry name" value="Peptidase_S1_PA_chymotrypsin"/>
</dbReference>
<feature type="region of interest" description="Disordered" evidence="1">
    <location>
        <begin position="1"/>
        <end position="49"/>
    </location>
</feature>
<name>A0ABW1VGS6_9MICO</name>
<proteinExistence type="predicted"/>
<dbReference type="Proteomes" id="UP001596306">
    <property type="component" value="Unassembled WGS sequence"/>
</dbReference>
<evidence type="ECO:0000313" key="2">
    <source>
        <dbReference type="EMBL" id="MFC6356092.1"/>
    </source>
</evidence>
<dbReference type="SUPFAM" id="SSF50494">
    <property type="entry name" value="Trypsin-like serine proteases"/>
    <property type="match status" value="1"/>
</dbReference>
<dbReference type="Gene3D" id="2.40.10.10">
    <property type="entry name" value="Trypsin-like serine proteases"/>
    <property type="match status" value="1"/>
</dbReference>
<dbReference type="Pfam" id="PF13365">
    <property type="entry name" value="Trypsin_2"/>
    <property type="match status" value="1"/>
</dbReference>
<keyword evidence="3" id="KW-1185">Reference proteome</keyword>
<gene>
    <name evidence="2" type="ORF">ACFQB0_08235</name>
</gene>
<dbReference type="InterPro" id="IPR009003">
    <property type="entry name" value="Peptidase_S1_PA"/>
</dbReference>
<feature type="compositionally biased region" description="Basic and acidic residues" evidence="1">
    <location>
        <begin position="16"/>
        <end position="28"/>
    </location>
</feature>
<feature type="compositionally biased region" description="Basic residues" evidence="1">
    <location>
        <begin position="1"/>
        <end position="12"/>
    </location>
</feature>
<evidence type="ECO:0000313" key="3">
    <source>
        <dbReference type="Proteomes" id="UP001596306"/>
    </source>
</evidence>
<evidence type="ECO:0000256" key="1">
    <source>
        <dbReference type="SAM" id="MobiDB-lite"/>
    </source>
</evidence>
<dbReference type="EMBL" id="JBHSTP010000002">
    <property type="protein sequence ID" value="MFC6356092.1"/>
    <property type="molecule type" value="Genomic_DNA"/>
</dbReference>
<protein>
    <submittedName>
        <fullName evidence="2">Trypsin-like peptidase domain-containing protein</fullName>
    </submittedName>
</protein>
<organism evidence="2 3">
    <name type="scientific">Luethyella okanaganae</name>
    <dbReference type="NCBI Taxonomy" id="69372"/>
    <lineage>
        <taxon>Bacteria</taxon>
        <taxon>Bacillati</taxon>
        <taxon>Actinomycetota</taxon>
        <taxon>Actinomycetes</taxon>
        <taxon>Micrococcales</taxon>
        <taxon>Microbacteriaceae</taxon>
        <taxon>Luethyella</taxon>
    </lineage>
</organism>
<sequence length="160" mass="17384">MSSRASRLHRLPRLLTHSEPRAAAERACRPRAATGPRSRHSSPRARRWSPYCARSPPPFEPVATATSAELGEEVFTVSSADDYWGTVTSGIISYLDDREYQTDAATNGGSSGGALFNLRGKVIAVTSGNYTELNDAYYAVRLERLCDSILKSCPFEAGLG</sequence>
<accession>A0ABW1VGS6</accession>
<reference evidence="3" key="1">
    <citation type="journal article" date="2019" name="Int. J. Syst. Evol. Microbiol.">
        <title>The Global Catalogue of Microorganisms (GCM) 10K type strain sequencing project: providing services to taxonomists for standard genome sequencing and annotation.</title>
        <authorList>
            <consortium name="The Broad Institute Genomics Platform"/>
            <consortium name="The Broad Institute Genome Sequencing Center for Infectious Disease"/>
            <person name="Wu L."/>
            <person name="Ma J."/>
        </authorList>
    </citation>
    <scope>NUCLEOTIDE SEQUENCE [LARGE SCALE GENOMIC DNA]</scope>
    <source>
        <strain evidence="3">CCUG 43304</strain>
    </source>
</reference>
<comment type="caution">
    <text evidence="2">The sequence shown here is derived from an EMBL/GenBank/DDBJ whole genome shotgun (WGS) entry which is preliminary data.</text>
</comment>
<dbReference type="RefSeq" id="WP_386731514.1">
    <property type="nucleotide sequence ID" value="NZ_JBHSTP010000002.1"/>
</dbReference>
<feature type="compositionally biased region" description="Basic residues" evidence="1">
    <location>
        <begin position="37"/>
        <end position="47"/>
    </location>
</feature>